<protein>
    <recommendedName>
        <fullName evidence="1">Ubiquinone biosynthesis accessory factor UbiK</fullName>
    </recommendedName>
</protein>
<dbReference type="Pfam" id="PF04380">
    <property type="entry name" value="BMFP"/>
    <property type="match status" value="1"/>
</dbReference>
<evidence type="ECO:0000313" key="3">
    <source>
        <dbReference type="Proteomes" id="UP001059934"/>
    </source>
</evidence>
<dbReference type="Proteomes" id="UP001059934">
    <property type="component" value="Chromosome"/>
</dbReference>
<comment type="similarity">
    <text evidence="1">Belongs to the UbiK family.</text>
</comment>
<comment type="pathway">
    <text evidence="1">Cofactor biosynthesis; ubiquinone biosynthesis.</text>
</comment>
<dbReference type="EMBL" id="CP103416">
    <property type="protein sequence ID" value="UVW35967.1"/>
    <property type="molecule type" value="Genomic_DNA"/>
</dbReference>
<comment type="function">
    <text evidence="1">Required for efficient ubiquinone (coenzyme Q) biosynthesis. UbiK is probably an accessory factor of Ubi enzymes and facilitates ubiquinone biosynthesis by acting as an assembly factor, a targeting factor, or both.</text>
</comment>
<keyword evidence="3" id="KW-1185">Reference proteome</keyword>
<keyword evidence="1" id="KW-0963">Cytoplasm</keyword>
<proteinExistence type="inferred from homology"/>
<feature type="coiled-coil region" evidence="1">
    <location>
        <begin position="52"/>
        <end position="86"/>
    </location>
</feature>
<dbReference type="PANTHER" id="PTHR38040">
    <property type="entry name" value="UBIQUINONE BIOSYNTHESIS ACCESSORY FACTOR UBIK"/>
    <property type="match status" value="1"/>
</dbReference>
<evidence type="ECO:0000256" key="1">
    <source>
        <dbReference type="HAMAP-Rule" id="MF_02216"/>
    </source>
</evidence>
<dbReference type="PANTHER" id="PTHR38040:SF1">
    <property type="entry name" value="UBIQUINONE BIOSYNTHESIS ACCESSORY FACTOR UBIK"/>
    <property type="match status" value="1"/>
</dbReference>
<evidence type="ECO:0000313" key="2">
    <source>
        <dbReference type="EMBL" id="UVW35967.1"/>
    </source>
</evidence>
<accession>A0ABY5TQ63</accession>
<reference evidence="2" key="1">
    <citation type="submission" date="2022-08" db="EMBL/GenBank/DDBJ databases">
        <title>Catabolic pathway analysis in culturable SAR92 clade bacteria reveals their overlooked roles in DMSP degradation in coastal seas.</title>
        <authorList>
            <person name="He X."/>
            <person name="Zhang X."/>
            <person name="Zhang Y."/>
        </authorList>
    </citation>
    <scope>NUCLEOTIDE SEQUENCE</scope>
    <source>
        <strain evidence="2">H455</strain>
    </source>
</reference>
<dbReference type="HAMAP" id="MF_02216">
    <property type="entry name" value="UbiK"/>
    <property type="match status" value="1"/>
</dbReference>
<comment type="subcellular location">
    <subcellularLocation>
        <location evidence="1">Cytoplasm</location>
    </subcellularLocation>
</comment>
<dbReference type="InterPro" id="IPR007475">
    <property type="entry name" value="UbiK"/>
</dbReference>
<sequence length="90" mass="10381">MNQDNIVNQFINQFNQAFIPGAQALGEEMQMQVRSAMTKALKKMDLVTREEFDIQQAVLQRSREKLDALETQISGLEDSIHQLRSEKNDK</sequence>
<gene>
    <name evidence="1" type="primary">ubiK</name>
    <name evidence="2" type="ORF">NYF23_05000</name>
</gene>
<organism evidence="2 3">
    <name type="scientific">SAR92 clade bacterium H455</name>
    <dbReference type="NCBI Taxonomy" id="2974818"/>
    <lineage>
        <taxon>Bacteria</taxon>
        <taxon>Pseudomonadati</taxon>
        <taxon>Pseudomonadota</taxon>
        <taxon>Gammaproteobacteria</taxon>
        <taxon>Cellvibrionales</taxon>
        <taxon>Porticoccaceae</taxon>
        <taxon>SAR92 clade</taxon>
    </lineage>
</organism>
<keyword evidence="1" id="KW-0175">Coiled coil</keyword>
<keyword evidence="1" id="KW-0831">Ubiquinone biosynthesis</keyword>
<name>A0ABY5TQ63_9GAMM</name>